<reference evidence="1" key="1">
    <citation type="submission" date="2024-07" db="EMBL/GenBank/DDBJ databases">
        <authorList>
            <person name="Kim Y.J."/>
            <person name="Jeong J.Y."/>
        </authorList>
    </citation>
    <scope>NUCLEOTIDE SEQUENCE</scope>
    <source>
        <strain evidence="1">GIHE-MW2</strain>
    </source>
</reference>
<proteinExistence type="predicted"/>
<protein>
    <submittedName>
        <fullName evidence="1">Uncharacterized protein</fullName>
    </submittedName>
</protein>
<dbReference type="EMBL" id="CP159837">
    <property type="protein sequence ID" value="XCM40035.1"/>
    <property type="molecule type" value="Genomic_DNA"/>
</dbReference>
<accession>A0AAU8JL99</accession>
<dbReference type="RefSeq" id="WP_255353128.1">
    <property type="nucleotide sequence ID" value="NZ_CP159837.1"/>
</dbReference>
<evidence type="ECO:0000313" key="1">
    <source>
        <dbReference type="EMBL" id="XCM40035.1"/>
    </source>
</evidence>
<dbReference type="AlphaFoldDB" id="A0AAU8JL99"/>
<organism evidence="1">
    <name type="scientific">Planktothricoides raciborskii GIHE-MW2</name>
    <dbReference type="NCBI Taxonomy" id="2792601"/>
    <lineage>
        <taxon>Bacteria</taxon>
        <taxon>Bacillati</taxon>
        <taxon>Cyanobacteriota</taxon>
        <taxon>Cyanophyceae</taxon>
        <taxon>Oscillatoriophycideae</taxon>
        <taxon>Oscillatoriales</taxon>
        <taxon>Oscillatoriaceae</taxon>
        <taxon>Planktothricoides</taxon>
    </lineage>
</organism>
<sequence>MVRYGAIFKGWFELKIVSRLTHPTLNMCDRLFPPKQRSPDDII</sequence>
<gene>
    <name evidence="1" type="ORF">ABWT76_003013</name>
</gene>
<name>A0AAU8JL99_9CYAN</name>